<protein>
    <recommendedName>
        <fullName evidence="4">ALMS motif domain-containing protein</fullName>
    </recommendedName>
</protein>
<proteinExistence type="predicted"/>
<evidence type="ECO:0008006" key="4">
    <source>
        <dbReference type="Google" id="ProtNLM"/>
    </source>
</evidence>
<feature type="compositionally biased region" description="Basic and acidic residues" evidence="1">
    <location>
        <begin position="266"/>
        <end position="284"/>
    </location>
</feature>
<dbReference type="EMBL" id="JAVRJZ010000019">
    <property type="protein sequence ID" value="KAK2707122.1"/>
    <property type="molecule type" value="Genomic_DNA"/>
</dbReference>
<dbReference type="AlphaFoldDB" id="A0AA88HLN3"/>
<feature type="compositionally biased region" description="Basic and acidic residues" evidence="1">
    <location>
        <begin position="371"/>
        <end position="395"/>
    </location>
</feature>
<sequence>YKCDFLPHLKTDSKSLPVARLSLLWHDRFVPPATFRKSLNERKSGKTTPSNKSYEIRCDNEKLNSLLHTEESQSSLHATFEKTDVEKAEHESMEKMVCEENSSVRAHVSTTDTPGDSSDSMIANTSRSALNSPTHLARNFACLKIHPQRYPVETLHLCCSSPMSRSSHSVSKEDKKLTKPSSIQYGRWTAAAAARRLCKSSPELSDFFLNRSFHNIPSLNGSQSTVKEKRSKLEVVSPRFHDFDLPMIFTSYRQQGKNPTQGSYMCKDEIQPSSKLRELNKPTRLEAPYSSLHDLRRDKAKARISSMDVEVSENEIFKRRSRSAARQDKQEKQSFKSAAKSRNHKKAIEPPKLVDFTGDNVASVLRRQSTRRKEELNRRQTAERRRAEAEKKERTRLLRRTSPIWSQLAVANDSNSYQERKRAKILAERERQMMYNAAMNDMLSRVWQQPPLFARKST</sequence>
<evidence type="ECO:0000313" key="2">
    <source>
        <dbReference type="EMBL" id="KAK2707122.1"/>
    </source>
</evidence>
<keyword evidence="3" id="KW-1185">Reference proteome</keyword>
<dbReference type="Proteomes" id="UP001187531">
    <property type="component" value="Unassembled WGS sequence"/>
</dbReference>
<reference evidence="2" key="1">
    <citation type="submission" date="2023-07" db="EMBL/GenBank/DDBJ databases">
        <title>Chromosome-level genome assembly of Artemia franciscana.</title>
        <authorList>
            <person name="Jo E."/>
        </authorList>
    </citation>
    <scope>NUCLEOTIDE SEQUENCE</scope>
    <source>
        <tissue evidence="2">Whole body</tissue>
    </source>
</reference>
<feature type="region of interest" description="Disordered" evidence="1">
    <location>
        <begin position="311"/>
        <end position="395"/>
    </location>
</feature>
<feature type="region of interest" description="Disordered" evidence="1">
    <location>
        <begin position="256"/>
        <end position="292"/>
    </location>
</feature>
<feature type="compositionally biased region" description="Basic and acidic residues" evidence="1">
    <location>
        <begin position="325"/>
        <end position="334"/>
    </location>
</feature>
<feature type="non-terminal residue" evidence="2">
    <location>
        <position position="1"/>
    </location>
</feature>
<name>A0AA88HLN3_ARTSF</name>
<evidence type="ECO:0000256" key="1">
    <source>
        <dbReference type="SAM" id="MobiDB-lite"/>
    </source>
</evidence>
<feature type="compositionally biased region" description="Low complexity" evidence="1">
    <location>
        <begin position="109"/>
        <end position="120"/>
    </location>
</feature>
<accession>A0AA88HLN3</accession>
<organism evidence="2 3">
    <name type="scientific">Artemia franciscana</name>
    <name type="common">Brine shrimp</name>
    <name type="synonym">Artemia sanfranciscana</name>
    <dbReference type="NCBI Taxonomy" id="6661"/>
    <lineage>
        <taxon>Eukaryota</taxon>
        <taxon>Metazoa</taxon>
        <taxon>Ecdysozoa</taxon>
        <taxon>Arthropoda</taxon>
        <taxon>Crustacea</taxon>
        <taxon>Branchiopoda</taxon>
        <taxon>Anostraca</taxon>
        <taxon>Artemiidae</taxon>
        <taxon>Artemia</taxon>
    </lineage>
</organism>
<feature type="region of interest" description="Disordered" evidence="1">
    <location>
        <begin position="99"/>
        <end position="122"/>
    </location>
</feature>
<gene>
    <name evidence="2" type="ORF">QYM36_014969</name>
</gene>
<evidence type="ECO:0000313" key="3">
    <source>
        <dbReference type="Proteomes" id="UP001187531"/>
    </source>
</evidence>
<comment type="caution">
    <text evidence="2">The sequence shown here is derived from an EMBL/GenBank/DDBJ whole genome shotgun (WGS) entry which is preliminary data.</text>
</comment>